<evidence type="ECO:0000313" key="1">
    <source>
        <dbReference type="EMBL" id="KXO99499.1"/>
    </source>
</evidence>
<name>A0A137ZMT8_9ACTN</name>
<dbReference type="InterPro" id="IPR027417">
    <property type="entry name" value="P-loop_NTPase"/>
</dbReference>
<dbReference type="Gene3D" id="3.40.50.300">
    <property type="entry name" value="P-loop containing nucleotide triphosphate hydrolases"/>
    <property type="match status" value="1"/>
</dbReference>
<dbReference type="RefSeq" id="WP_068744376.1">
    <property type="nucleotide sequence ID" value="NZ_LSRE01000009.1"/>
</dbReference>
<keyword evidence="2" id="KW-1185">Reference proteome</keyword>
<organism evidence="1 2">
    <name type="scientific">Tsukamurella pseudospumae</name>
    <dbReference type="NCBI Taxonomy" id="239498"/>
    <lineage>
        <taxon>Bacteria</taxon>
        <taxon>Bacillati</taxon>
        <taxon>Actinomycetota</taxon>
        <taxon>Actinomycetes</taxon>
        <taxon>Mycobacteriales</taxon>
        <taxon>Tsukamurellaceae</taxon>
        <taxon>Tsukamurella</taxon>
    </lineage>
</organism>
<dbReference type="Proteomes" id="UP000070409">
    <property type="component" value="Unassembled WGS sequence"/>
</dbReference>
<proteinExistence type="predicted"/>
<accession>A0A137ZMT8</accession>
<protein>
    <recommendedName>
        <fullName evidence="3">ABC transporter domain-containing protein</fullName>
    </recommendedName>
</protein>
<gene>
    <name evidence="1" type="ORF">AXK61_16835</name>
</gene>
<evidence type="ECO:0000313" key="2">
    <source>
        <dbReference type="Proteomes" id="UP000070409"/>
    </source>
</evidence>
<reference evidence="1 2" key="1">
    <citation type="submission" date="2016-02" db="EMBL/GenBank/DDBJ databases">
        <authorList>
            <person name="Teng J.L."/>
            <person name="Tang Y."/>
            <person name="Huang Y."/>
            <person name="Guo F."/>
            <person name="Wei W."/>
            <person name="Chen J.H."/>
            <person name="Wong S.Y."/>
            <person name="Lau S.K."/>
            <person name="Woo P.C."/>
        </authorList>
    </citation>
    <scope>NUCLEOTIDE SEQUENCE [LARGE SCALE GENOMIC DNA]</scope>
    <source>
        <strain evidence="1 2">JCM 13375</strain>
    </source>
</reference>
<comment type="caution">
    <text evidence="1">The sequence shown here is derived from an EMBL/GenBank/DDBJ whole genome shotgun (WGS) entry which is preliminary data.</text>
</comment>
<evidence type="ECO:0008006" key="3">
    <source>
        <dbReference type="Google" id="ProtNLM"/>
    </source>
</evidence>
<dbReference type="EMBL" id="LSRE01000009">
    <property type="protein sequence ID" value="KXO99499.1"/>
    <property type="molecule type" value="Genomic_DNA"/>
</dbReference>
<sequence length="222" mass="24268">MDDEQPIDVQLTAQDLGVDGEHGPLFRGIDLEFDRGLHAVQMPAGPDQNALLLTLAGRLKPTHGTVDALGARSPGAIRKKCAVAAFEGIDDLDESVTVETVLAEQRRWLAPWYSMVPLSAGRLEMDRVFGDLDRPGPRTRIVELTDLQLFLLRITLALLSNHPILIVGDLEQVRDNPGRADAVQRLGAIAEQYTVIVGVTNPLGGIAPQHTLHDRRALTRKD</sequence>